<keyword evidence="3" id="KW-1185">Reference proteome</keyword>
<feature type="region of interest" description="Disordered" evidence="1">
    <location>
        <begin position="37"/>
        <end position="60"/>
    </location>
</feature>
<dbReference type="InterPro" id="IPR012427">
    <property type="entry name" value="DUF1622"/>
</dbReference>
<protein>
    <recommendedName>
        <fullName evidence="4">DUF1622 domain-containing protein</fullName>
    </recommendedName>
</protein>
<evidence type="ECO:0000256" key="1">
    <source>
        <dbReference type="SAM" id="MobiDB-lite"/>
    </source>
</evidence>
<accession>A0A918NUA1</accession>
<comment type="caution">
    <text evidence="2">The sequence shown here is derived from an EMBL/GenBank/DDBJ whole genome shotgun (WGS) entry which is preliminary data.</text>
</comment>
<evidence type="ECO:0000313" key="3">
    <source>
        <dbReference type="Proteomes" id="UP000619244"/>
    </source>
</evidence>
<reference evidence="2" key="1">
    <citation type="journal article" date="2014" name="Int. J. Syst. Evol. Microbiol.">
        <title>Complete genome sequence of Corynebacterium casei LMG S-19264T (=DSM 44701T), isolated from a smear-ripened cheese.</title>
        <authorList>
            <consortium name="US DOE Joint Genome Institute (JGI-PGF)"/>
            <person name="Walter F."/>
            <person name="Albersmeier A."/>
            <person name="Kalinowski J."/>
            <person name="Ruckert C."/>
        </authorList>
    </citation>
    <scope>NUCLEOTIDE SEQUENCE</scope>
    <source>
        <strain evidence="2">JCM 4790</strain>
    </source>
</reference>
<gene>
    <name evidence="2" type="ORF">GCM10010358_58390</name>
</gene>
<dbReference type="Pfam" id="PF07784">
    <property type="entry name" value="DUF1622"/>
    <property type="match status" value="1"/>
</dbReference>
<reference evidence="2" key="2">
    <citation type="submission" date="2020-09" db="EMBL/GenBank/DDBJ databases">
        <authorList>
            <person name="Sun Q."/>
            <person name="Ohkuma M."/>
        </authorList>
    </citation>
    <scope>NUCLEOTIDE SEQUENCE</scope>
    <source>
        <strain evidence="2">JCM 4790</strain>
    </source>
</reference>
<feature type="compositionally biased region" description="Basic and acidic residues" evidence="1">
    <location>
        <begin position="37"/>
        <end position="48"/>
    </location>
</feature>
<dbReference type="Proteomes" id="UP000619244">
    <property type="component" value="Unassembled WGS sequence"/>
</dbReference>
<organism evidence="2 3">
    <name type="scientific">Streptomyces minutiscleroticus</name>
    <dbReference type="NCBI Taxonomy" id="68238"/>
    <lineage>
        <taxon>Bacteria</taxon>
        <taxon>Bacillati</taxon>
        <taxon>Actinomycetota</taxon>
        <taxon>Actinomycetes</taxon>
        <taxon>Kitasatosporales</taxon>
        <taxon>Streptomycetaceae</taxon>
        <taxon>Streptomyces</taxon>
    </lineage>
</organism>
<name>A0A918NUA1_9ACTN</name>
<dbReference type="EMBL" id="BMVU01000037">
    <property type="protein sequence ID" value="GGX96957.1"/>
    <property type="molecule type" value="Genomic_DNA"/>
</dbReference>
<proteinExistence type="predicted"/>
<evidence type="ECO:0008006" key="4">
    <source>
        <dbReference type="Google" id="ProtNLM"/>
    </source>
</evidence>
<evidence type="ECO:0000313" key="2">
    <source>
        <dbReference type="EMBL" id="GGX96957.1"/>
    </source>
</evidence>
<dbReference type="AlphaFoldDB" id="A0A918NUA1"/>
<sequence length="60" mass="6277">MHGAAPSLTEIGRLAAIAAIRTTLNFFLGREIAQERAEMAAGRPKEHASGPPRGQAPSVP</sequence>